<reference evidence="2 3" key="1">
    <citation type="submission" date="2016-11" db="EMBL/GenBank/DDBJ databases">
        <authorList>
            <person name="Jaros S."/>
            <person name="Januszkiewicz K."/>
            <person name="Wedrychowicz H."/>
        </authorList>
    </citation>
    <scope>NUCLEOTIDE SEQUENCE [LARGE SCALE GENOMIC DNA]</scope>
    <source>
        <strain evidence="2 3">KHT3</strain>
    </source>
</reference>
<accession>A0A1M6YTV1</accession>
<evidence type="ECO:0000256" key="1">
    <source>
        <dbReference type="SAM" id="MobiDB-lite"/>
    </source>
</evidence>
<name>A0A1M6YTV1_XYLRU</name>
<protein>
    <submittedName>
        <fullName evidence="2">Uncharacterized protein</fullName>
    </submittedName>
</protein>
<dbReference type="EMBL" id="FRBD01000033">
    <property type="protein sequence ID" value="SHL21731.1"/>
    <property type="molecule type" value="Genomic_DNA"/>
</dbReference>
<dbReference type="RefSeq" id="WP_073211459.1">
    <property type="nucleotide sequence ID" value="NZ_FRBD01000033.1"/>
</dbReference>
<proteinExistence type="predicted"/>
<organism evidence="2 3">
    <name type="scientific">Xylanibacter ruminicola</name>
    <name type="common">Prevotella ruminicola</name>
    <dbReference type="NCBI Taxonomy" id="839"/>
    <lineage>
        <taxon>Bacteria</taxon>
        <taxon>Pseudomonadati</taxon>
        <taxon>Bacteroidota</taxon>
        <taxon>Bacteroidia</taxon>
        <taxon>Bacteroidales</taxon>
        <taxon>Prevotellaceae</taxon>
        <taxon>Xylanibacter</taxon>
    </lineage>
</organism>
<evidence type="ECO:0000313" key="2">
    <source>
        <dbReference type="EMBL" id="SHL21731.1"/>
    </source>
</evidence>
<dbReference type="AlphaFoldDB" id="A0A1M6YTV1"/>
<feature type="region of interest" description="Disordered" evidence="1">
    <location>
        <begin position="103"/>
        <end position="140"/>
    </location>
</feature>
<evidence type="ECO:0000313" key="3">
    <source>
        <dbReference type="Proteomes" id="UP000184130"/>
    </source>
</evidence>
<gene>
    <name evidence="2" type="ORF">SAMN05216463_1335</name>
</gene>
<sequence>MAQQDKEDKLVINVRTVPNGYTLDIEKGEKKQGFMYFNPKKLLDGFIYHVGFEELGEVSEEFRAEVMKAAIAWQDNGKLVKLNLKYEAKIKELKTRIATLEKQLGKKKAKDDADDEPKKHRGKGKPKEKVEKLIASNTVL</sequence>
<dbReference type="Proteomes" id="UP000184130">
    <property type="component" value="Unassembled WGS sequence"/>
</dbReference>